<dbReference type="Proteomes" id="UP001168380">
    <property type="component" value="Unassembled WGS sequence"/>
</dbReference>
<evidence type="ECO:0000313" key="3">
    <source>
        <dbReference type="Proteomes" id="UP001168380"/>
    </source>
</evidence>
<dbReference type="RefSeq" id="WP_302714258.1">
    <property type="nucleotide sequence ID" value="NZ_JAULRT010000062.1"/>
</dbReference>
<dbReference type="Pfam" id="PF19577">
    <property type="entry name" value="DcaP"/>
    <property type="match status" value="1"/>
</dbReference>
<dbReference type="InterPro" id="IPR045748">
    <property type="entry name" value="DcaP"/>
</dbReference>
<evidence type="ECO:0000313" key="2">
    <source>
        <dbReference type="EMBL" id="MDO3383475.1"/>
    </source>
</evidence>
<keyword evidence="1" id="KW-0175">Coiled coil</keyword>
<name>A0ABT8THI6_9GAMM</name>
<protein>
    <submittedName>
        <fullName evidence="2">DcaP family trimeric outer membrane transporter</fullName>
    </submittedName>
</protein>
<dbReference type="EMBL" id="JAULRT010000062">
    <property type="protein sequence ID" value="MDO3383475.1"/>
    <property type="molecule type" value="Genomic_DNA"/>
</dbReference>
<feature type="coiled-coil region" evidence="1">
    <location>
        <begin position="28"/>
        <end position="76"/>
    </location>
</feature>
<comment type="caution">
    <text evidence="2">The sequence shown here is derived from an EMBL/GenBank/DDBJ whole genome shotgun (WGS) entry which is preliminary data.</text>
</comment>
<accession>A0ABT8THI6</accession>
<dbReference type="SUPFAM" id="SSF56935">
    <property type="entry name" value="Porins"/>
    <property type="match status" value="1"/>
</dbReference>
<organism evidence="2 3">
    <name type="scientific">Gilvimarinus algae</name>
    <dbReference type="NCBI Taxonomy" id="3058037"/>
    <lineage>
        <taxon>Bacteria</taxon>
        <taxon>Pseudomonadati</taxon>
        <taxon>Pseudomonadota</taxon>
        <taxon>Gammaproteobacteria</taxon>
        <taxon>Cellvibrionales</taxon>
        <taxon>Cellvibrionaceae</taxon>
        <taxon>Gilvimarinus</taxon>
    </lineage>
</organism>
<proteinExistence type="predicted"/>
<keyword evidence="3" id="KW-1185">Reference proteome</keyword>
<reference evidence="2" key="1">
    <citation type="submission" date="2023-07" db="EMBL/GenBank/DDBJ databases">
        <title>Gilvimarinus algae sp. nov., isolated from the surface of Kelp.</title>
        <authorList>
            <person name="Sun Y.Y."/>
            <person name="Gong Y."/>
            <person name="Du Z.J."/>
        </authorList>
    </citation>
    <scope>NUCLEOTIDE SEQUENCE</scope>
    <source>
        <strain evidence="2">SDUM040014</strain>
    </source>
</reference>
<evidence type="ECO:0000256" key="1">
    <source>
        <dbReference type="SAM" id="Coils"/>
    </source>
</evidence>
<sequence length="438" mass="47639">MSVSSGCAVGQSRKLWALAGFLCIAGAHTARSDELADLRRELEQTRAKLTSLEARIERAERAALEAEGDKAQAGGEKNFTVYGFTQLDYIQDFERSHPDWESTLRPSRIPTTEGLYGSDGQASLSVRQSRLGVVANLPVADDSIKTVFEFDLFGAGADEGQTTIRVRHAYGQWKSVLAGQTNSLFMDGDVFPNVIDYWGPAGMVFLRNPQIRWTPISGSQSFAVALEKPGTDVDSGLLGAVGFNLQGKQPLPDLTAQYRLTGERGHFQVAGILRDLAYENIGSADSEPSGEDLGWGVNLSSSYKLGAQTLRTSVVYGEGIATYMNDGGMDMAPDSYEASDLEAVPLLGVVAYLEHRWSERLSNAAGYSFTQVDNYALQLNGAFEKGEYASMNLLYAPSDKLLMGAEYLWGQRTDFGGASGTDNRLQFSVKYSFSSSDF</sequence>
<gene>
    <name evidence="2" type="ORF">QWI16_14940</name>
</gene>